<feature type="domain" description="Glucose/Sorbosone dehydrogenase" evidence="2">
    <location>
        <begin position="61"/>
        <end position="402"/>
    </location>
</feature>
<dbReference type="PANTHER" id="PTHR19328:SF75">
    <property type="entry name" value="ALDOSE SUGAR DEHYDROGENASE YLII"/>
    <property type="match status" value="1"/>
</dbReference>
<sequence precursor="true">MLLCFRSCILGLGCLSLFATGVMGEVDESTLPVKVVPAFPDLEWPEWLTGVDTGKPRDPRPIEITGAGDGSDRLFVATQYGTIHSFENNPHVTNMSLFLDIQERVMPFNPNTNEEGFLGLTFHPRFQENGEFFVYYTAAPTEEKPHLSRVSRFRTKANNPDEGDPDSEEVLLEIDEPYWNHNGGTVVFGPDGYLYIVVGDGGAFNDPHMNGQNLHTLLGKILRIDVDQKDKDLSYAIPKDNPFIGEPKFARGEIWAYGLRNPWRLSFDRETETGWAGDVGQNEWEEIDIIERGGNYGWNLREGMHSFGPGGVEPNENLIEPIWEYHHDVGKSITGGTVYRGKKIPALAGGYLYADYVSGQLWALWYDPEKKEVIANRSIRDKGAPVISCGEDDEGEVYFTGEREIFTFAPTE</sequence>
<evidence type="ECO:0000256" key="1">
    <source>
        <dbReference type="SAM" id="SignalP"/>
    </source>
</evidence>
<keyword evidence="3" id="KW-0560">Oxidoreductase</keyword>
<name>A0A5C6CGI2_9BACT</name>
<dbReference type="EC" id="1.1.5.-" evidence="3"/>
<organism evidence="3 4">
    <name type="scientific">Bythopirellula polymerisocia</name>
    <dbReference type="NCBI Taxonomy" id="2528003"/>
    <lineage>
        <taxon>Bacteria</taxon>
        <taxon>Pseudomonadati</taxon>
        <taxon>Planctomycetota</taxon>
        <taxon>Planctomycetia</taxon>
        <taxon>Pirellulales</taxon>
        <taxon>Lacipirellulaceae</taxon>
        <taxon>Bythopirellula</taxon>
    </lineage>
</organism>
<dbReference type="Proteomes" id="UP000318437">
    <property type="component" value="Unassembled WGS sequence"/>
</dbReference>
<protein>
    <submittedName>
        <fullName evidence="3">Soluble aldose sugar dehydrogenase YliI</fullName>
        <ecNumber evidence="3">1.1.5.-</ecNumber>
    </submittedName>
</protein>
<dbReference type="InterPro" id="IPR011042">
    <property type="entry name" value="6-blade_b-propeller_TolB-like"/>
</dbReference>
<dbReference type="InterPro" id="IPR012938">
    <property type="entry name" value="Glc/Sorbosone_DH"/>
</dbReference>
<dbReference type="OrthoDB" id="9770043at2"/>
<evidence type="ECO:0000313" key="4">
    <source>
        <dbReference type="Proteomes" id="UP000318437"/>
    </source>
</evidence>
<evidence type="ECO:0000313" key="3">
    <source>
        <dbReference type="EMBL" id="TWU23760.1"/>
    </source>
</evidence>
<comment type="caution">
    <text evidence="3">The sequence shown here is derived from an EMBL/GenBank/DDBJ whole genome shotgun (WGS) entry which is preliminary data.</text>
</comment>
<keyword evidence="4" id="KW-1185">Reference proteome</keyword>
<keyword evidence="1" id="KW-0732">Signal</keyword>
<feature type="signal peptide" evidence="1">
    <location>
        <begin position="1"/>
        <end position="24"/>
    </location>
</feature>
<evidence type="ECO:0000259" key="2">
    <source>
        <dbReference type="Pfam" id="PF07995"/>
    </source>
</evidence>
<proteinExistence type="predicted"/>
<accession>A0A5C6CGI2</accession>
<reference evidence="3 4" key="1">
    <citation type="submission" date="2019-02" db="EMBL/GenBank/DDBJ databases">
        <title>Deep-cultivation of Planctomycetes and their phenomic and genomic characterization uncovers novel biology.</title>
        <authorList>
            <person name="Wiegand S."/>
            <person name="Jogler M."/>
            <person name="Boedeker C."/>
            <person name="Pinto D."/>
            <person name="Vollmers J."/>
            <person name="Rivas-Marin E."/>
            <person name="Kohn T."/>
            <person name="Peeters S.H."/>
            <person name="Heuer A."/>
            <person name="Rast P."/>
            <person name="Oberbeckmann S."/>
            <person name="Bunk B."/>
            <person name="Jeske O."/>
            <person name="Meyerdierks A."/>
            <person name="Storesund J.E."/>
            <person name="Kallscheuer N."/>
            <person name="Luecker S."/>
            <person name="Lage O.M."/>
            <person name="Pohl T."/>
            <person name="Merkel B.J."/>
            <person name="Hornburger P."/>
            <person name="Mueller R.-W."/>
            <person name="Bruemmer F."/>
            <person name="Labrenz M."/>
            <person name="Spormann A.M."/>
            <person name="Op Den Camp H."/>
            <person name="Overmann J."/>
            <person name="Amann R."/>
            <person name="Jetten M.S.M."/>
            <person name="Mascher T."/>
            <person name="Medema M.H."/>
            <person name="Devos D.P."/>
            <person name="Kaster A.-K."/>
            <person name="Ovreas L."/>
            <person name="Rohde M."/>
            <person name="Galperin M.Y."/>
            <person name="Jogler C."/>
        </authorList>
    </citation>
    <scope>NUCLEOTIDE SEQUENCE [LARGE SCALE GENOMIC DNA]</scope>
    <source>
        <strain evidence="3 4">Pla144</strain>
    </source>
</reference>
<dbReference type="PANTHER" id="PTHR19328">
    <property type="entry name" value="HEDGEHOG-INTERACTING PROTEIN"/>
    <property type="match status" value="1"/>
</dbReference>
<dbReference type="RefSeq" id="WP_146452241.1">
    <property type="nucleotide sequence ID" value="NZ_SJPS01000006.1"/>
</dbReference>
<gene>
    <name evidence="3" type="primary">yliI_1</name>
    <name evidence="3" type="ORF">Pla144_39350</name>
</gene>
<dbReference type="GO" id="GO:0016491">
    <property type="term" value="F:oxidoreductase activity"/>
    <property type="evidence" value="ECO:0007669"/>
    <property type="project" value="UniProtKB-KW"/>
</dbReference>
<feature type="chain" id="PRO_5022779979" evidence="1">
    <location>
        <begin position="25"/>
        <end position="412"/>
    </location>
</feature>
<dbReference type="SUPFAM" id="SSF50952">
    <property type="entry name" value="Soluble quinoprotein glucose dehydrogenase"/>
    <property type="match status" value="1"/>
</dbReference>
<dbReference type="InterPro" id="IPR011041">
    <property type="entry name" value="Quinoprot_gluc/sorb_DH_b-prop"/>
</dbReference>
<dbReference type="Gene3D" id="2.120.10.30">
    <property type="entry name" value="TolB, C-terminal domain"/>
    <property type="match status" value="1"/>
</dbReference>
<dbReference type="Pfam" id="PF07995">
    <property type="entry name" value="GSDH"/>
    <property type="match status" value="1"/>
</dbReference>
<dbReference type="EMBL" id="SJPS01000006">
    <property type="protein sequence ID" value="TWU23760.1"/>
    <property type="molecule type" value="Genomic_DNA"/>
</dbReference>
<dbReference type="AlphaFoldDB" id="A0A5C6CGI2"/>